<feature type="signal peptide" evidence="8">
    <location>
        <begin position="1"/>
        <end position="26"/>
    </location>
</feature>
<reference evidence="10 11" key="1">
    <citation type="submission" date="2021-04" db="EMBL/GenBank/DDBJ databases">
        <title>Chitinophaga sp. nov., isolated from the rhizosphere soil.</title>
        <authorList>
            <person name="He S."/>
        </authorList>
    </citation>
    <scope>NUCLEOTIDE SEQUENCE [LARGE SCALE GENOMIC DNA]</scope>
    <source>
        <strain evidence="10 11">2R12</strain>
    </source>
</reference>
<dbReference type="InterPro" id="IPR039426">
    <property type="entry name" value="TonB-dep_rcpt-like"/>
</dbReference>
<keyword evidence="6 7" id="KW-0998">Cell outer membrane</keyword>
<dbReference type="SUPFAM" id="SSF49464">
    <property type="entry name" value="Carboxypeptidase regulatory domain-like"/>
    <property type="match status" value="1"/>
</dbReference>
<dbReference type="Pfam" id="PF07715">
    <property type="entry name" value="Plug"/>
    <property type="match status" value="1"/>
</dbReference>
<proteinExistence type="inferred from homology"/>
<organism evidence="10 11">
    <name type="scientific">Chitinophaga hostae</name>
    <dbReference type="NCBI Taxonomy" id="2831022"/>
    <lineage>
        <taxon>Bacteria</taxon>
        <taxon>Pseudomonadati</taxon>
        <taxon>Bacteroidota</taxon>
        <taxon>Chitinophagia</taxon>
        <taxon>Chitinophagales</taxon>
        <taxon>Chitinophagaceae</taxon>
        <taxon>Chitinophaga</taxon>
    </lineage>
</organism>
<dbReference type="InterPro" id="IPR037066">
    <property type="entry name" value="Plug_dom_sf"/>
</dbReference>
<accession>A0ABS5IU41</accession>
<evidence type="ECO:0000259" key="9">
    <source>
        <dbReference type="Pfam" id="PF07715"/>
    </source>
</evidence>
<evidence type="ECO:0000256" key="8">
    <source>
        <dbReference type="SAM" id="SignalP"/>
    </source>
</evidence>
<dbReference type="Gene3D" id="2.40.170.20">
    <property type="entry name" value="TonB-dependent receptor, beta-barrel domain"/>
    <property type="match status" value="1"/>
</dbReference>
<dbReference type="InterPro" id="IPR012910">
    <property type="entry name" value="Plug_dom"/>
</dbReference>
<dbReference type="SUPFAM" id="SSF56935">
    <property type="entry name" value="Porins"/>
    <property type="match status" value="1"/>
</dbReference>
<evidence type="ECO:0000256" key="5">
    <source>
        <dbReference type="ARBA" id="ARBA00023136"/>
    </source>
</evidence>
<comment type="similarity">
    <text evidence="7">Belongs to the TonB-dependent receptor family.</text>
</comment>
<dbReference type="InterPro" id="IPR036942">
    <property type="entry name" value="Beta-barrel_TonB_sf"/>
</dbReference>
<keyword evidence="4 7" id="KW-0812">Transmembrane</keyword>
<comment type="subcellular location">
    <subcellularLocation>
        <location evidence="1 7">Cell outer membrane</location>
        <topology evidence="1 7">Multi-pass membrane protein</topology>
    </subcellularLocation>
</comment>
<keyword evidence="5 7" id="KW-0472">Membrane</keyword>
<dbReference type="PROSITE" id="PS52016">
    <property type="entry name" value="TONB_DEPENDENT_REC_3"/>
    <property type="match status" value="1"/>
</dbReference>
<evidence type="ECO:0000256" key="2">
    <source>
        <dbReference type="ARBA" id="ARBA00022448"/>
    </source>
</evidence>
<sequence>MKLFYSRLRFLLLILAVLPVWNMAFAQSPLSGAVTDAANQPIIGASVAVKGSNKGTTTNTQGHFTINAGSNATLVVSFIGFSTKEVTVSNQANITIVLEKKDEGLNEVVVTALGIKKEKKAVGYAVQEVKGAELVKAREPNVVNSLTGKVAGLRIATSTDLFGDPGISLRGKNTIIVVDGVRINSNSWNLSADDIESFSVLKGPSAAALYGSDGINGAIQITTKRGAKNRRGYAVEFNSSTQLQTGFNAIPGLQSEYGPGSDFQYEFVDGRGNGTNDADYDVWGPRFEGQPINQWNSKTDPGTGKLIPLPWSARGKNNLKTFLQNGLLSTNNLAVSANNNKGDIRFSMTQLYQKGMVPNTKLNATNINVSGGLNINSRLRLETNINYNKQYTPNLPNMGYQPGSPIYALMIWGAANYDINDLRDYWQPGKAGTQQKNVEYYQYSNPYFIAYEQLQGYYKDDLFGYLKLKYTIADNFDIHLRSNVSTNYVNKQNRFPISTSQYNGDGGYFQKGGYNESFNYFWENNTDVLASYSKDISSSFSFKGSAGANLLSRRTNYQYSHTNNGLLVPQLWTVQNSVDPSSSETDKALYQRKSVYALADFDYKKMLFLSLTGRIDQASTLPKSHGSYFYPSVSLSAVVSEMVHLPAFISFAKLRASYAKVGNDGLPADPGYASYYKLSPTYTTGVRWNGNPSLYYDGTLYDPGISPEFNKSLEFGADLRFLKGRLGVDLTYFRNIEGPSIFYLPLSSTSGANSLQRNGLTYIRKGMELIVTGSPVRTANFGWDVTVNWSTQQRYLKEVYDTLQSYNRIKTGDRTDKLFLTDFQRTPDGQVVYNASNGRPLKNSYTTFQGYTNESWMGSIQNNFRYKQLSIGFMFDGRFGGKLVNYVSQKQWQAGAAPASANEYRLADWNNRNTPGYKGTYVGQGVNVTGGSLVVDGDGNVISDSRKFQDNTTKVKWESFAKGYWGSEVPNLIDKSYLKLREVTISYSLPQKVLARQHFFNAASFTLVGRNLWYVTKDKNARNIDLDQWTGGSTNLETPSVKSFGVNINLTF</sequence>
<evidence type="ECO:0000256" key="4">
    <source>
        <dbReference type="ARBA" id="ARBA00022692"/>
    </source>
</evidence>
<feature type="domain" description="TonB-dependent receptor plug" evidence="9">
    <location>
        <begin position="119"/>
        <end position="218"/>
    </location>
</feature>
<comment type="caution">
    <text evidence="10">The sequence shown here is derived from an EMBL/GenBank/DDBJ whole genome shotgun (WGS) entry which is preliminary data.</text>
</comment>
<keyword evidence="8" id="KW-0732">Signal</keyword>
<dbReference type="Gene3D" id="2.170.130.10">
    <property type="entry name" value="TonB-dependent receptor, plug domain"/>
    <property type="match status" value="1"/>
</dbReference>
<dbReference type="Proteomes" id="UP000676386">
    <property type="component" value="Unassembled WGS sequence"/>
</dbReference>
<dbReference type="Pfam" id="PF13715">
    <property type="entry name" value="CarbopepD_reg_2"/>
    <property type="match status" value="1"/>
</dbReference>
<dbReference type="RefSeq" id="WP_211971575.1">
    <property type="nucleotide sequence ID" value="NZ_CBFHAM010000015.1"/>
</dbReference>
<keyword evidence="11" id="KW-1185">Reference proteome</keyword>
<evidence type="ECO:0000256" key="3">
    <source>
        <dbReference type="ARBA" id="ARBA00022452"/>
    </source>
</evidence>
<dbReference type="InterPro" id="IPR023996">
    <property type="entry name" value="TonB-dep_OMP_SusC/RagA"/>
</dbReference>
<gene>
    <name evidence="10" type="ORF">KE626_04005</name>
</gene>
<evidence type="ECO:0000313" key="11">
    <source>
        <dbReference type="Proteomes" id="UP000676386"/>
    </source>
</evidence>
<dbReference type="NCBIfam" id="TIGR04056">
    <property type="entry name" value="OMP_RagA_SusC"/>
    <property type="match status" value="1"/>
</dbReference>
<keyword evidence="2 7" id="KW-0813">Transport</keyword>
<protein>
    <submittedName>
        <fullName evidence="10">SusC/RagA family TonB-linked outer membrane protein</fullName>
    </submittedName>
</protein>
<name>A0ABS5IU41_9BACT</name>
<evidence type="ECO:0000256" key="7">
    <source>
        <dbReference type="PROSITE-ProRule" id="PRU01360"/>
    </source>
</evidence>
<evidence type="ECO:0000256" key="1">
    <source>
        <dbReference type="ARBA" id="ARBA00004571"/>
    </source>
</evidence>
<dbReference type="InterPro" id="IPR008969">
    <property type="entry name" value="CarboxyPept-like_regulatory"/>
</dbReference>
<keyword evidence="3 7" id="KW-1134">Transmembrane beta strand</keyword>
<dbReference type="EMBL" id="JAGTXB010000001">
    <property type="protein sequence ID" value="MBS0026469.1"/>
    <property type="molecule type" value="Genomic_DNA"/>
</dbReference>
<feature type="chain" id="PRO_5046781428" evidence="8">
    <location>
        <begin position="27"/>
        <end position="1052"/>
    </location>
</feature>
<evidence type="ECO:0000313" key="10">
    <source>
        <dbReference type="EMBL" id="MBS0026469.1"/>
    </source>
</evidence>
<evidence type="ECO:0000256" key="6">
    <source>
        <dbReference type="ARBA" id="ARBA00023237"/>
    </source>
</evidence>
<dbReference type="Gene3D" id="2.60.40.1120">
    <property type="entry name" value="Carboxypeptidase-like, regulatory domain"/>
    <property type="match status" value="1"/>
</dbReference>
<dbReference type="NCBIfam" id="TIGR04057">
    <property type="entry name" value="SusC_RagA_signa"/>
    <property type="match status" value="1"/>
</dbReference>
<dbReference type="InterPro" id="IPR023997">
    <property type="entry name" value="TonB-dep_OMP_SusC/RagA_CS"/>
</dbReference>